<dbReference type="PANTHER" id="PTHR10039">
    <property type="entry name" value="AMELOGENIN"/>
    <property type="match status" value="1"/>
</dbReference>
<dbReference type="Gene3D" id="3.40.50.300">
    <property type="entry name" value="P-loop containing nucleotide triphosphate hydrolases"/>
    <property type="match status" value="1"/>
</dbReference>
<feature type="coiled-coil region" evidence="1">
    <location>
        <begin position="27"/>
        <end position="99"/>
    </location>
</feature>
<accession>A0A3N4HIR3</accession>
<dbReference type="Pfam" id="PF05729">
    <property type="entry name" value="NACHT"/>
    <property type="match status" value="1"/>
</dbReference>
<gene>
    <name evidence="3" type="ORF">BJ508DRAFT_367432</name>
</gene>
<dbReference type="Proteomes" id="UP000275078">
    <property type="component" value="Unassembled WGS sequence"/>
</dbReference>
<dbReference type="PANTHER" id="PTHR10039:SF14">
    <property type="entry name" value="NACHT DOMAIN-CONTAINING PROTEIN"/>
    <property type="match status" value="1"/>
</dbReference>
<dbReference type="STRING" id="1160509.A0A3N4HIR3"/>
<dbReference type="PROSITE" id="PS50837">
    <property type="entry name" value="NACHT"/>
    <property type="match status" value="1"/>
</dbReference>
<dbReference type="InterPro" id="IPR015943">
    <property type="entry name" value="WD40/YVTN_repeat-like_dom_sf"/>
</dbReference>
<reference evidence="3 4" key="1">
    <citation type="journal article" date="2018" name="Nat. Ecol. Evol.">
        <title>Pezizomycetes genomes reveal the molecular basis of ectomycorrhizal truffle lifestyle.</title>
        <authorList>
            <person name="Murat C."/>
            <person name="Payen T."/>
            <person name="Noel B."/>
            <person name="Kuo A."/>
            <person name="Morin E."/>
            <person name="Chen J."/>
            <person name="Kohler A."/>
            <person name="Krizsan K."/>
            <person name="Balestrini R."/>
            <person name="Da Silva C."/>
            <person name="Montanini B."/>
            <person name="Hainaut M."/>
            <person name="Levati E."/>
            <person name="Barry K.W."/>
            <person name="Belfiori B."/>
            <person name="Cichocki N."/>
            <person name="Clum A."/>
            <person name="Dockter R.B."/>
            <person name="Fauchery L."/>
            <person name="Guy J."/>
            <person name="Iotti M."/>
            <person name="Le Tacon F."/>
            <person name="Lindquist E.A."/>
            <person name="Lipzen A."/>
            <person name="Malagnac F."/>
            <person name="Mello A."/>
            <person name="Molinier V."/>
            <person name="Miyauchi S."/>
            <person name="Poulain J."/>
            <person name="Riccioni C."/>
            <person name="Rubini A."/>
            <person name="Sitrit Y."/>
            <person name="Splivallo R."/>
            <person name="Traeger S."/>
            <person name="Wang M."/>
            <person name="Zifcakova L."/>
            <person name="Wipf D."/>
            <person name="Zambonelli A."/>
            <person name="Paolocci F."/>
            <person name="Nowrousian M."/>
            <person name="Ottonello S."/>
            <person name="Baldrian P."/>
            <person name="Spatafora J.W."/>
            <person name="Henrissat B."/>
            <person name="Nagy L.G."/>
            <person name="Aury J.M."/>
            <person name="Wincker P."/>
            <person name="Grigoriev I.V."/>
            <person name="Bonfante P."/>
            <person name="Martin F.M."/>
        </authorList>
    </citation>
    <scope>NUCLEOTIDE SEQUENCE [LARGE SCALE GENOMIC DNA]</scope>
    <source>
        <strain evidence="3 4">RN42</strain>
    </source>
</reference>
<evidence type="ECO:0000313" key="4">
    <source>
        <dbReference type="Proteomes" id="UP000275078"/>
    </source>
</evidence>
<evidence type="ECO:0000259" key="2">
    <source>
        <dbReference type="PROSITE" id="PS50837"/>
    </source>
</evidence>
<proteinExistence type="predicted"/>
<dbReference type="SUPFAM" id="SSF52540">
    <property type="entry name" value="P-loop containing nucleoside triphosphate hydrolases"/>
    <property type="match status" value="1"/>
</dbReference>
<dbReference type="InterPro" id="IPR011659">
    <property type="entry name" value="WD40"/>
</dbReference>
<dbReference type="SUPFAM" id="SSF82171">
    <property type="entry name" value="DPP6 N-terminal domain-like"/>
    <property type="match status" value="1"/>
</dbReference>
<dbReference type="OrthoDB" id="538223at2759"/>
<dbReference type="EMBL" id="ML119879">
    <property type="protein sequence ID" value="RPA72111.1"/>
    <property type="molecule type" value="Genomic_DNA"/>
</dbReference>
<sequence length="1608" mass="181577">MKGMAGIGEAASIIAVIQIGERILTVCGRYIQEVKDAKEDIEKLSNEIEALNAALGLLKSTGIEPDQLSEVIRGCLASIKELEEKLSSYERERSRFSVSRKLKWPFSSRDVAKSVEALNRSKSTILLYIEAAKQTDRNIQGLQCCHQAVHDSWSMAKKARCLTTTRKELLHQIKAWIEDKGARNRYIFWLRGMAGTGKSTISLTIADDLARNGKLGASFFFPGIAHLIGAAMTQNPTITEKGVTDQWKVLVLQPMVQFDKTLVKPRSMVFVLDALDECDEEDDVQRVVSFLPMLCTTMKMLKVRVFLTSRPEVRLRMTFDALSIRECEDFVLHNIEKDIVDSDIRSYFSFKFEGLKQKGAVKAQDWPGDAPLSSLVDRSCGLFIYAATVCRFIEESRERWSDPQEALSVLLDDSGDKEQDPQESPTYGLDTVYIQILTSSMTGKSAAIYKRFRRFIGPIVLTLETLAVGTLERLLGFKEGELHISLNRLNAVLDITVSDNGEQLIRLLHPSFRDFLMDPKRCPAGMVVHQNEGHESILTCCLAIMSSQLKKDICRLEALDADPRTLPPDVVNKYISSELRYSCKHWIEHLIRGNICLSDNGAVHLFLKKYLLQWIEVLSILGKDVLAGGIQKIVQMEANATYDLHISDDLQALIRDAKRFLWYFQEVLEFAPLQLYCGALIFAPSESKVRSHFKDQIPSYILKHSSVRKHWDAILFRLKCDKYYLEKNSRVPVRACLAFSPDNKRLALFRYDNEPNTLYIWDTTTGAQIVPYLNVTETYFRHRASDESYEVSVYLHPGGKLISFFDSWGVCVWDYINGVCLRELQHSRPVFGSMCVSPNGKLLVLVLKSGSVFVWDHERYSNSDEYVDYLRNRSLQAPDSSKIAYAGNFSAPTFSPDGTRFATLDLPVSMQLVIWDTSLETPIHSINAGTILFIGAEMRNSARLEGVAICMSSSRIMVAVAVRDVCYSKYSYYEGYTYGALAVWDSLTGDLVNCVTFFYSRVVELGAGSQLRLSLLGEEPEEVGMRELSFSKDCCQLRFFLCGRNSRKQRLMTLDVLNFELAEIKGLESTSWVQGLRVSQPFDRAGLCLAPNGRLLASLRDYGEPYQVAVLDLGYLPGLASTDAEGRTKSLKGEDVQMVDPDRPFRGPQSKELKACHYFDDGRLALLIGKDDPGDIQHPYIYAEPKARRVRVALFDSDSSSQLISLSSWFEKQFRMTDDDSDETVAGFRLCALHISTNRQQSFTITENGTFRAWNASAARPAIEIQLELDSCKVENAQFSPSGAELAIQLLQKEQYDNLHGSDKRPGDVPRDPILKWIRLCRFDADLEKASGLEPSILVPPGPILRDYNIFLSTNSERIQQMVIFSPDGQYLAQIMNKVAKRVSLKGQAKVGCLIVIWQLQPRTEEVKNVFYHPGNCWFARFKTSGADWSLLSAHFGPGQPASLFDIGCGTSNCVQLDPEAFFTFVDHEPDLVGDGSWITHRGRRAIWIPYEFRPARVGRFLLGNNGISLGVGRSLRCNQNFTVVLLQHQEYINELDASRLRWVVEETEEDLRLTGHPTEEEESSAECSAFERMVWLSERLLRYLGNNSITILPSEDGTVPPYRIEFS</sequence>
<evidence type="ECO:0000313" key="3">
    <source>
        <dbReference type="EMBL" id="RPA72111.1"/>
    </source>
</evidence>
<feature type="domain" description="NACHT" evidence="2">
    <location>
        <begin position="186"/>
        <end position="311"/>
    </location>
</feature>
<name>A0A3N4HIR3_ASCIM</name>
<keyword evidence="1" id="KW-0175">Coiled coil</keyword>
<dbReference type="Gene3D" id="2.130.10.10">
    <property type="entry name" value="YVTN repeat-like/Quinoprotein amine dehydrogenase"/>
    <property type="match status" value="1"/>
</dbReference>
<organism evidence="3 4">
    <name type="scientific">Ascobolus immersus RN42</name>
    <dbReference type="NCBI Taxonomy" id="1160509"/>
    <lineage>
        <taxon>Eukaryota</taxon>
        <taxon>Fungi</taxon>
        <taxon>Dikarya</taxon>
        <taxon>Ascomycota</taxon>
        <taxon>Pezizomycotina</taxon>
        <taxon>Pezizomycetes</taxon>
        <taxon>Pezizales</taxon>
        <taxon>Ascobolaceae</taxon>
        <taxon>Ascobolus</taxon>
    </lineage>
</organism>
<protein>
    <recommendedName>
        <fullName evidence="2">NACHT domain-containing protein</fullName>
    </recommendedName>
</protein>
<dbReference type="Pfam" id="PF07676">
    <property type="entry name" value="PD40"/>
    <property type="match status" value="1"/>
</dbReference>
<dbReference type="InterPro" id="IPR007111">
    <property type="entry name" value="NACHT_NTPase"/>
</dbReference>
<evidence type="ECO:0000256" key="1">
    <source>
        <dbReference type="SAM" id="Coils"/>
    </source>
</evidence>
<keyword evidence="4" id="KW-1185">Reference proteome</keyword>
<dbReference type="InterPro" id="IPR027417">
    <property type="entry name" value="P-loop_NTPase"/>
</dbReference>